<comment type="similarity">
    <text evidence="3">Belongs to the eukaryotic RPB4 RNA polymerase subunit family.</text>
</comment>
<dbReference type="InterPro" id="IPR005574">
    <property type="entry name" value="Rpb4/RPC9"/>
</dbReference>
<dbReference type="AlphaFoldDB" id="A0A4S8ZEP6"/>
<sequence length="289" mass="32754">MIAYLILAFPRFESLKSVATEALAYGIVFMTRMACILKGWRMMRGSGRYIVFVFEALQIPTVMLMRDASRLNSKSSFTLEPWSPEHQRQGQARVRHQQLTTASNLSRKPLSPVILSLRSIALCNWSYLPARLAPHNMANPGGPAPAPHMISRPKRAPTGDEEATAILRLGEFQQVPALNLSEARTIINAVTTRRRNIKQKVSESETLLKTQEYLELFARFKQQEHVTAVEQLLTTRTELERFERSQLGSLCPDTAEEAKTLVPSLEGKISDDDLQELLDEMMKLRNFVQ</sequence>
<name>A0A4S8ZEP6_AURPU</name>
<accession>A0A4S8ZEP6</accession>
<dbReference type="Gene3D" id="1.20.1250.40">
    <property type="match status" value="1"/>
</dbReference>
<gene>
    <name evidence="6" type="ORF">D6D20_03132</name>
</gene>
<organism evidence="6 7">
    <name type="scientific">Aureobasidium pullulans</name>
    <name type="common">Black yeast</name>
    <name type="synonym">Pullularia pullulans</name>
    <dbReference type="NCBI Taxonomy" id="5580"/>
    <lineage>
        <taxon>Eukaryota</taxon>
        <taxon>Fungi</taxon>
        <taxon>Dikarya</taxon>
        <taxon>Ascomycota</taxon>
        <taxon>Pezizomycotina</taxon>
        <taxon>Dothideomycetes</taxon>
        <taxon>Dothideomycetidae</taxon>
        <taxon>Dothideales</taxon>
        <taxon>Saccotheciaceae</taxon>
        <taxon>Aureobasidium</taxon>
    </lineage>
</organism>
<evidence type="ECO:0000313" key="6">
    <source>
        <dbReference type="EMBL" id="THW64010.1"/>
    </source>
</evidence>
<feature type="region of interest" description="Disordered" evidence="4">
    <location>
        <begin position="79"/>
        <end position="101"/>
    </location>
</feature>
<dbReference type="SMART" id="SM00657">
    <property type="entry name" value="RPOL4c"/>
    <property type="match status" value="1"/>
</dbReference>
<dbReference type="GO" id="GO:0005634">
    <property type="term" value="C:nucleus"/>
    <property type="evidence" value="ECO:0007669"/>
    <property type="project" value="UniProtKB-SubCell"/>
</dbReference>
<evidence type="ECO:0000256" key="3">
    <source>
        <dbReference type="ARBA" id="ARBA00025724"/>
    </source>
</evidence>
<dbReference type="EMBL" id="QZAN01000023">
    <property type="protein sequence ID" value="THW64010.1"/>
    <property type="molecule type" value="Genomic_DNA"/>
</dbReference>
<feature type="domain" description="RNA polymerase Rpb4/RPC9 core" evidence="5">
    <location>
        <begin position="170"/>
        <end position="288"/>
    </location>
</feature>
<evidence type="ECO:0000259" key="5">
    <source>
        <dbReference type="SMART" id="SM00657"/>
    </source>
</evidence>
<dbReference type="SUPFAM" id="SSF47819">
    <property type="entry name" value="HRDC-like"/>
    <property type="match status" value="1"/>
</dbReference>
<protein>
    <submittedName>
        <fullName evidence="6">Polymerase II polypeptide D</fullName>
    </submittedName>
</protein>
<proteinExistence type="inferred from homology"/>
<dbReference type="InterPro" id="IPR045222">
    <property type="entry name" value="Rpb4-like"/>
</dbReference>
<dbReference type="InterPro" id="IPR038324">
    <property type="entry name" value="Rpb4/RPC9_sf"/>
</dbReference>
<dbReference type="InterPro" id="IPR006590">
    <property type="entry name" value="RNA_pol_Rpb4/RPC9_core"/>
</dbReference>
<keyword evidence="2" id="KW-0539">Nucleus</keyword>
<dbReference type="GO" id="GO:0000166">
    <property type="term" value="F:nucleotide binding"/>
    <property type="evidence" value="ECO:0007669"/>
    <property type="project" value="InterPro"/>
</dbReference>
<dbReference type="Proteomes" id="UP000310421">
    <property type="component" value="Unassembled WGS sequence"/>
</dbReference>
<comment type="subcellular location">
    <subcellularLocation>
        <location evidence="1">Nucleus</location>
    </subcellularLocation>
</comment>
<dbReference type="InterPro" id="IPR010997">
    <property type="entry name" value="HRDC-like_sf"/>
</dbReference>
<dbReference type="PANTHER" id="PTHR21297">
    <property type="entry name" value="DNA-DIRECTED RNA POLYMERASE II"/>
    <property type="match status" value="1"/>
</dbReference>
<evidence type="ECO:0000256" key="1">
    <source>
        <dbReference type="ARBA" id="ARBA00004123"/>
    </source>
</evidence>
<dbReference type="GO" id="GO:0030880">
    <property type="term" value="C:RNA polymerase complex"/>
    <property type="evidence" value="ECO:0007669"/>
    <property type="project" value="InterPro"/>
</dbReference>
<reference evidence="6 7" key="1">
    <citation type="submission" date="2018-10" db="EMBL/GenBank/DDBJ databases">
        <title>Fifty Aureobasidium pullulans genomes reveal a recombining polyextremotolerant generalist.</title>
        <authorList>
            <person name="Gostincar C."/>
            <person name="Turk M."/>
            <person name="Zajc J."/>
            <person name="Gunde-Cimerman N."/>
        </authorList>
    </citation>
    <scope>NUCLEOTIDE SEQUENCE [LARGE SCALE GENOMIC DNA]</scope>
    <source>
        <strain evidence="6 7">EXF-10751</strain>
    </source>
</reference>
<dbReference type="GO" id="GO:0006352">
    <property type="term" value="P:DNA-templated transcription initiation"/>
    <property type="evidence" value="ECO:0007669"/>
    <property type="project" value="InterPro"/>
</dbReference>
<evidence type="ECO:0000313" key="7">
    <source>
        <dbReference type="Proteomes" id="UP000310421"/>
    </source>
</evidence>
<evidence type="ECO:0000256" key="2">
    <source>
        <dbReference type="ARBA" id="ARBA00023242"/>
    </source>
</evidence>
<evidence type="ECO:0000256" key="4">
    <source>
        <dbReference type="SAM" id="MobiDB-lite"/>
    </source>
</evidence>
<dbReference type="Pfam" id="PF03874">
    <property type="entry name" value="RNA_pol_Rpb4"/>
    <property type="match status" value="1"/>
</dbReference>
<comment type="caution">
    <text evidence="6">The sequence shown here is derived from an EMBL/GenBank/DDBJ whole genome shotgun (WGS) entry which is preliminary data.</text>
</comment>